<proteinExistence type="predicted"/>
<evidence type="ECO:0000313" key="1">
    <source>
        <dbReference type="EMBL" id="KAL1310533.1"/>
    </source>
</evidence>
<gene>
    <name evidence="1" type="ORF">AAFC00_000816</name>
</gene>
<reference evidence="1 2" key="1">
    <citation type="submission" date="2024-07" db="EMBL/GenBank/DDBJ databases">
        <title>Draft sequence of the Neodothiora populina.</title>
        <authorList>
            <person name="Drown D.D."/>
            <person name="Schuette U.S."/>
            <person name="Buechlein A.B."/>
            <person name="Rusch D.R."/>
            <person name="Winton L.W."/>
            <person name="Adams G.A."/>
        </authorList>
    </citation>
    <scope>NUCLEOTIDE SEQUENCE [LARGE SCALE GENOMIC DNA]</scope>
    <source>
        <strain evidence="1 2">CPC 39397</strain>
    </source>
</reference>
<sequence>MSRIDLTLPEKVPEMAEYQHKECPFNPFALYSLVECTEMRQDLLKASNSECPDDDYVKLAPQMSVLSGSLKEVIAYYIKLVAEEDNLNYRYFLVVTTEDWRRKGIAMVTLDDDELECRPDPFFCQD</sequence>
<organism evidence="1 2">
    <name type="scientific">Neodothiora populina</name>
    <dbReference type="NCBI Taxonomy" id="2781224"/>
    <lineage>
        <taxon>Eukaryota</taxon>
        <taxon>Fungi</taxon>
        <taxon>Dikarya</taxon>
        <taxon>Ascomycota</taxon>
        <taxon>Pezizomycotina</taxon>
        <taxon>Dothideomycetes</taxon>
        <taxon>Dothideomycetidae</taxon>
        <taxon>Dothideales</taxon>
        <taxon>Dothioraceae</taxon>
        <taxon>Neodothiora</taxon>
    </lineage>
</organism>
<comment type="caution">
    <text evidence="1">The sequence shown here is derived from an EMBL/GenBank/DDBJ whole genome shotgun (WGS) entry which is preliminary data.</text>
</comment>
<dbReference type="EMBL" id="JBFMKM010000003">
    <property type="protein sequence ID" value="KAL1310533.1"/>
    <property type="molecule type" value="Genomic_DNA"/>
</dbReference>
<name>A0ABR3PLU1_9PEZI</name>
<accession>A0ABR3PLU1</accession>
<dbReference type="RefSeq" id="XP_069203382.1">
    <property type="nucleotide sequence ID" value="XM_069347536.1"/>
</dbReference>
<keyword evidence="2" id="KW-1185">Reference proteome</keyword>
<evidence type="ECO:0000313" key="2">
    <source>
        <dbReference type="Proteomes" id="UP001562354"/>
    </source>
</evidence>
<dbReference type="Proteomes" id="UP001562354">
    <property type="component" value="Unassembled WGS sequence"/>
</dbReference>
<protein>
    <submittedName>
        <fullName evidence="1">Uncharacterized protein</fullName>
    </submittedName>
</protein>
<dbReference type="GeneID" id="95974519"/>